<sequence length="337" mass="38239">MNAFPPVPINRIRGGGYVTDVDPWGRTVATNLPPTHVLHFELERLNQKIKTLESEKAEILETTVDLKRKVGELRTRLRTEVPADTRPTNTSLYQRIDTAISTADANILRAILREVCRESEKAANIAASILPSAISPVEERSNLSKASSTRTTSTRRTSVRFQEPPTSASSDLPKTTRRTSARYQPEAPFHPERTTDDAETNEYTRRRRKEKAAESGRHADVVASEFTTPRRSKRRADEAEEDVLGSRKRRLTAPLLCTNCNKEYNASENTRGVCRKHSGHKEVDPNRDHVWCDWDDYVHGRPESYINNPEYAEGFVWSCCGEYSNVKRCTTSKHSNK</sequence>
<feature type="region of interest" description="Disordered" evidence="2">
    <location>
        <begin position="137"/>
        <end position="243"/>
    </location>
</feature>
<feature type="compositionally biased region" description="Basic and acidic residues" evidence="2">
    <location>
        <begin position="211"/>
        <end position="220"/>
    </location>
</feature>
<dbReference type="PANTHER" id="PTHR38167">
    <property type="entry name" value="C2H2-TYPE DOMAIN-CONTAINING PROTEIN"/>
    <property type="match status" value="1"/>
</dbReference>
<feature type="compositionally biased region" description="Low complexity" evidence="2">
    <location>
        <begin position="147"/>
        <end position="160"/>
    </location>
</feature>
<dbReference type="KEGG" id="psco:LY89DRAFT_730202"/>
<evidence type="ECO:0000256" key="1">
    <source>
        <dbReference type="SAM" id="Coils"/>
    </source>
</evidence>
<evidence type="ECO:0000313" key="4">
    <source>
        <dbReference type="Proteomes" id="UP000070700"/>
    </source>
</evidence>
<protein>
    <submittedName>
        <fullName evidence="3">Uncharacterized protein</fullName>
    </submittedName>
</protein>
<feature type="coiled-coil region" evidence="1">
    <location>
        <begin position="42"/>
        <end position="69"/>
    </location>
</feature>
<feature type="compositionally biased region" description="Polar residues" evidence="2">
    <location>
        <begin position="164"/>
        <end position="173"/>
    </location>
</feature>
<name>A0A194XNW7_MOLSC</name>
<dbReference type="EMBL" id="KQ947408">
    <property type="protein sequence ID" value="KUJ21422.1"/>
    <property type="molecule type" value="Genomic_DNA"/>
</dbReference>
<dbReference type="AlphaFoldDB" id="A0A194XNW7"/>
<evidence type="ECO:0000256" key="2">
    <source>
        <dbReference type="SAM" id="MobiDB-lite"/>
    </source>
</evidence>
<reference evidence="3 4" key="1">
    <citation type="submission" date="2015-10" db="EMBL/GenBank/DDBJ databases">
        <title>Full genome of DAOMC 229536 Phialocephala scopiformis, a fungal endophyte of spruce producing the potent anti-insectan compound rugulosin.</title>
        <authorList>
            <consortium name="DOE Joint Genome Institute"/>
            <person name="Walker A.K."/>
            <person name="Frasz S.L."/>
            <person name="Seifert K.A."/>
            <person name="Miller J.D."/>
            <person name="Mondo S.J."/>
            <person name="Labutti K."/>
            <person name="Lipzen A."/>
            <person name="Dockter R."/>
            <person name="Kennedy M."/>
            <person name="Grigoriev I.V."/>
            <person name="Spatafora J.W."/>
        </authorList>
    </citation>
    <scope>NUCLEOTIDE SEQUENCE [LARGE SCALE GENOMIC DNA]</scope>
    <source>
        <strain evidence="3 4">CBS 120377</strain>
    </source>
</reference>
<dbReference type="RefSeq" id="XP_018075777.1">
    <property type="nucleotide sequence ID" value="XM_018219452.1"/>
</dbReference>
<dbReference type="OrthoDB" id="5422613at2759"/>
<proteinExistence type="predicted"/>
<dbReference type="Proteomes" id="UP000070700">
    <property type="component" value="Unassembled WGS sequence"/>
</dbReference>
<dbReference type="PANTHER" id="PTHR38167:SF1">
    <property type="entry name" value="C2H2-TYPE DOMAIN-CONTAINING PROTEIN"/>
    <property type="match status" value="1"/>
</dbReference>
<dbReference type="InParanoid" id="A0A194XNW7"/>
<evidence type="ECO:0000313" key="3">
    <source>
        <dbReference type="EMBL" id="KUJ21422.1"/>
    </source>
</evidence>
<dbReference type="GeneID" id="28829178"/>
<keyword evidence="1" id="KW-0175">Coiled coil</keyword>
<accession>A0A194XNW7</accession>
<organism evidence="3 4">
    <name type="scientific">Mollisia scopiformis</name>
    <name type="common">Conifer needle endophyte fungus</name>
    <name type="synonym">Phialocephala scopiformis</name>
    <dbReference type="NCBI Taxonomy" id="149040"/>
    <lineage>
        <taxon>Eukaryota</taxon>
        <taxon>Fungi</taxon>
        <taxon>Dikarya</taxon>
        <taxon>Ascomycota</taxon>
        <taxon>Pezizomycotina</taxon>
        <taxon>Leotiomycetes</taxon>
        <taxon>Helotiales</taxon>
        <taxon>Mollisiaceae</taxon>
        <taxon>Mollisia</taxon>
    </lineage>
</organism>
<keyword evidence="4" id="KW-1185">Reference proteome</keyword>
<gene>
    <name evidence="3" type="ORF">LY89DRAFT_730202</name>
</gene>